<protein>
    <submittedName>
        <fullName evidence="1">Uncharacterized protein</fullName>
    </submittedName>
</protein>
<reference evidence="1" key="1">
    <citation type="submission" date="2021-01" db="EMBL/GenBank/DDBJ databases">
        <authorList>
            <person name="Corre E."/>
            <person name="Pelletier E."/>
            <person name="Niang G."/>
            <person name="Scheremetjew M."/>
            <person name="Finn R."/>
            <person name="Kale V."/>
            <person name="Holt S."/>
            <person name="Cochrane G."/>
            <person name="Meng A."/>
            <person name="Brown T."/>
            <person name="Cohen L."/>
        </authorList>
    </citation>
    <scope>NUCLEOTIDE SEQUENCE</scope>
    <source>
        <strain evidence="1">PLY429</strain>
    </source>
</reference>
<dbReference type="AlphaFoldDB" id="A0A7S1SXW4"/>
<sequence length="120" mass="13564">MDSMLQLKREREQQRRATEQAVIGSLKTMLMSLEAAELDVKTRSLTEAQEGAVKAALGDLDRLMDKKERETMASMSLEMEKHVSRVVEIQQAPKEQKEAMIKELTESIMADTHPPAPKQP</sequence>
<organism evidence="1">
    <name type="scientific">Tetraselmis chuii</name>
    <dbReference type="NCBI Taxonomy" id="63592"/>
    <lineage>
        <taxon>Eukaryota</taxon>
        <taxon>Viridiplantae</taxon>
        <taxon>Chlorophyta</taxon>
        <taxon>core chlorophytes</taxon>
        <taxon>Chlorodendrophyceae</taxon>
        <taxon>Chlorodendrales</taxon>
        <taxon>Chlorodendraceae</taxon>
        <taxon>Tetraselmis</taxon>
    </lineage>
</organism>
<proteinExistence type="predicted"/>
<name>A0A7S1SXW4_9CHLO</name>
<accession>A0A7S1SXW4</accession>
<gene>
    <name evidence="1" type="ORF">TCHU04912_LOCUS12320</name>
</gene>
<evidence type="ECO:0000313" key="1">
    <source>
        <dbReference type="EMBL" id="CAD9210081.1"/>
    </source>
</evidence>
<dbReference type="EMBL" id="HBGG01023687">
    <property type="protein sequence ID" value="CAD9210081.1"/>
    <property type="molecule type" value="Transcribed_RNA"/>
</dbReference>